<organism evidence="1 2">
    <name type="scientific">Pseudooceanicola albus</name>
    <dbReference type="NCBI Taxonomy" id="2692189"/>
    <lineage>
        <taxon>Bacteria</taxon>
        <taxon>Pseudomonadati</taxon>
        <taxon>Pseudomonadota</taxon>
        <taxon>Alphaproteobacteria</taxon>
        <taxon>Rhodobacterales</taxon>
        <taxon>Paracoccaceae</taxon>
        <taxon>Pseudooceanicola</taxon>
    </lineage>
</organism>
<sequence>MSAMTLTPLRLAEGRWHAQIEAPGTAPPALSVTWFDRPVAGIRLGPGPRPGLWDLVVPVPQEALCDGLQVFLVRGGDGTLLGQFCLLAGALPQDSLHAEVALLRAELDLLKRAFREQGRAAATAAGSVSQ</sequence>
<gene>
    <name evidence="1" type="ORF">GR170_18300</name>
</gene>
<dbReference type="Proteomes" id="UP000477911">
    <property type="component" value="Unassembled WGS sequence"/>
</dbReference>
<accession>A0A6L7G8D7</accession>
<name>A0A6L7G8D7_9RHOB</name>
<reference evidence="1 2" key="1">
    <citation type="submission" date="2019-12" db="EMBL/GenBank/DDBJ databases">
        <authorList>
            <person name="Li M."/>
        </authorList>
    </citation>
    <scope>NUCLEOTIDE SEQUENCE [LARGE SCALE GENOMIC DNA]</scope>
    <source>
        <strain evidence="1 2">GBMRC 2024</strain>
    </source>
</reference>
<dbReference type="AlphaFoldDB" id="A0A6L7G8D7"/>
<dbReference type="RefSeq" id="WP_160895915.1">
    <property type="nucleotide sequence ID" value="NZ_WUMU01000021.1"/>
</dbReference>
<proteinExistence type="predicted"/>
<dbReference type="EMBL" id="WUMU01000021">
    <property type="protein sequence ID" value="MXN19788.1"/>
    <property type="molecule type" value="Genomic_DNA"/>
</dbReference>
<protein>
    <submittedName>
        <fullName evidence="1">Uncharacterized protein</fullName>
    </submittedName>
</protein>
<evidence type="ECO:0000313" key="2">
    <source>
        <dbReference type="Proteomes" id="UP000477911"/>
    </source>
</evidence>
<keyword evidence="2" id="KW-1185">Reference proteome</keyword>
<comment type="caution">
    <text evidence="1">The sequence shown here is derived from an EMBL/GenBank/DDBJ whole genome shotgun (WGS) entry which is preliminary data.</text>
</comment>
<evidence type="ECO:0000313" key="1">
    <source>
        <dbReference type="EMBL" id="MXN19788.1"/>
    </source>
</evidence>